<dbReference type="Pfam" id="PF02878">
    <property type="entry name" value="PGM_PMM_I"/>
    <property type="match status" value="1"/>
</dbReference>
<dbReference type="CDD" id="cd03088">
    <property type="entry name" value="ManB"/>
    <property type="match status" value="1"/>
</dbReference>
<feature type="domain" description="Alpha-D-phosphohexomutase alpha/beta/alpha" evidence="8">
    <location>
        <begin position="171"/>
        <end position="267"/>
    </location>
</feature>
<evidence type="ECO:0000256" key="4">
    <source>
        <dbReference type="ARBA" id="ARBA00022723"/>
    </source>
</evidence>
<dbReference type="Pfam" id="PF02880">
    <property type="entry name" value="PGM_PMM_III"/>
    <property type="match status" value="1"/>
</dbReference>
<evidence type="ECO:0000256" key="2">
    <source>
        <dbReference type="ARBA" id="ARBA00010231"/>
    </source>
</evidence>
<dbReference type="GO" id="GO:0046872">
    <property type="term" value="F:metal ion binding"/>
    <property type="evidence" value="ECO:0007669"/>
    <property type="project" value="UniProtKB-KW"/>
</dbReference>
<keyword evidence="5" id="KW-0460">Magnesium</keyword>
<dbReference type="EMBL" id="UHJL01000002">
    <property type="protein sequence ID" value="SUQ24551.1"/>
    <property type="molecule type" value="Genomic_DNA"/>
</dbReference>
<dbReference type="InterPro" id="IPR005845">
    <property type="entry name" value="A-D-PHexomutase_a/b/a-II"/>
</dbReference>
<evidence type="ECO:0000256" key="6">
    <source>
        <dbReference type="ARBA" id="ARBA00023235"/>
    </source>
</evidence>
<dbReference type="GO" id="GO:0005975">
    <property type="term" value="P:carbohydrate metabolic process"/>
    <property type="evidence" value="ECO:0007669"/>
    <property type="project" value="InterPro"/>
</dbReference>
<dbReference type="PANTHER" id="PTHR42946">
    <property type="entry name" value="PHOSPHOHEXOSE MUTASE"/>
    <property type="match status" value="1"/>
</dbReference>
<dbReference type="InterPro" id="IPR016055">
    <property type="entry name" value="A-D-PHexomutase_a/b/a-I/II/III"/>
</dbReference>
<dbReference type="GO" id="GO:0004615">
    <property type="term" value="F:phosphomannomutase activity"/>
    <property type="evidence" value="ECO:0007669"/>
    <property type="project" value="TreeGrafter"/>
</dbReference>
<keyword evidence="4" id="KW-0479">Metal-binding</keyword>
<sequence>MSVAMQDVMKQSGVAFGTSGARGLVSAMTDRVCYVYARSFIKYCEASYKCEHTIAIAGDLRPSTERILKSLVQAGADANWKVIYCGRIPSPAIAMYGIDKHLPTIMVTGSHIPADRNGIKFNHPNGEITKADEQGIVSQSVDFDEALFDDKGMLKAAPELPAVEAEAETNYCKRYPDFFGSDALHGLTIGVYQHSAVGRDIVVKVLESLGATVKPFGRSDVFVPVDTEAIRKEDEELAREFTHKDYVDAVFSTDGDSDRPLLADDVGMWLRGDVLGILAAQSLGIKRIATPVSCNTSLEKSGSFEKICRTRIGSPYVIAGMESLVDANDKSLTVAGYEANGGFLLETDLTLDGRTLKALPTRDALLPMIAVMVMVRKERMCVVDLLRKLPKRFTVSDRLKEFPTEKSKAKLAEIREKNLGEKLFGALAAKPSKFAKDKAFQGKMVSLNEVDGYRMEFDSGDIIHLRPSGNAPEFRCYVETEGKERSAELLADCLKIMEGWRV</sequence>
<dbReference type="RefSeq" id="WP_088660240.1">
    <property type="nucleotide sequence ID" value="NZ_UHJL01000002.1"/>
</dbReference>
<evidence type="ECO:0000256" key="3">
    <source>
        <dbReference type="ARBA" id="ARBA00022553"/>
    </source>
</evidence>
<feature type="domain" description="Alpha-D-phosphohexomutase alpha/beta/alpha" evidence="9">
    <location>
        <begin position="272"/>
        <end position="393"/>
    </location>
</feature>
<evidence type="ECO:0000259" key="9">
    <source>
        <dbReference type="Pfam" id="PF02880"/>
    </source>
</evidence>
<evidence type="ECO:0000259" key="7">
    <source>
        <dbReference type="Pfam" id="PF02878"/>
    </source>
</evidence>
<dbReference type="InterPro" id="IPR050060">
    <property type="entry name" value="Phosphoglucosamine_mutase"/>
</dbReference>
<feature type="domain" description="Alpha-D-phosphohexomutase alpha/beta/alpha" evidence="7">
    <location>
        <begin position="15"/>
        <end position="139"/>
    </location>
</feature>
<accession>A0A380S7S5</accession>
<keyword evidence="6" id="KW-0413">Isomerase</keyword>
<evidence type="ECO:0000313" key="11">
    <source>
        <dbReference type="Proteomes" id="UP000255423"/>
    </source>
</evidence>
<dbReference type="Pfam" id="PF02879">
    <property type="entry name" value="PGM_PMM_II"/>
    <property type="match status" value="1"/>
</dbReference>
<comment type="cofactor">
    <cofactor evidence="1">
        <name>Mg(2+)</name>
        <dbReference type="ChEBI" id="CHEBI:18420"/>
    </cofactor>
</comment>
<proteinExistence type="inferred from homology"/>
<protein>
    <submittedName>
        <fullName evidence="10">Phosphomannomutase</fullName>
    </submittedName>
</protein>
<dbReference type="Gene3D" id="3.40.120.10">
    <property type="entry name" value="Alpha-D-Glucose-1,6-Bisphosphate, subunit A, domain 3"/>
    <property type="match status" value="3"/>
</dbReference>
<gene>
    <name evidence="10" type="ORF">SAMN05661053_1957</name>
</gene>
<evidence type="ECO:0000256" key="5">
    <source>
        <dbReference type="ARBA" id="ARBA00022842"/>
    </source>
</evidence>
<name>A0A380S7S5_FIBSU</name>
<comment type="similarity">
    <text evidence="2">Belongs to the phosphohexose mutase family.</text>
</comment>
<reference evidence="10 11" key="1">
    <citation type="submission" date="2017-08" db="EMBL/GenBank/DDBJ databases">
        <authorList>
            <person name="de Groot N.N."/>
        </authorList>
    </citation>
    <scope>NUCLEOTIDE SEQUENCE [LARGE SCALE GENOMIC DNA]</scope>
    <source>
        <strain evidence="10 11">HM2</strain>
    </source>
</reference>
<evidence type="ECO:0000256" key="1">
    <source>
        <dbReference type="ARBA" id="ARBA00001946"/>
    </source>
</evidence>
<evidence type="ECO:0000313" key="10">
    <source>
        <dbReference type="EMBL" id="SUQ24551.1"/>
    </source>
</evidence>
<dbReference type="InterPro" id="IPR036900">
    <property type="entry name" value="A-D-PHexomutase_C_sf"/>
</dbReference>
<dbReference type="PANTHER" id="PTHR42946:SF1">
    <property type="entry name" value="PHOSPHOGLUCOMUTASE (ALPHA-D-GLUCOSE-1,6-BISPHOSPHATE-DEPENDENT)"/>
    <property type="match status" value="1"/>
</dbReference>
<evidence type="ECO:0000259" key="8">
    <source>
        <dbReference type="Pfam" id="PF02879"/>
    </source>
</evidence>
<keyword evidence="3" id="KW-0597">Phosphoprotein</keyword>
<organism evidence="10 11">
    <name type="scientific">Fibrobacter succinogenes</name>
    <name type="common">Bacteroides succinogenes</name>
    <dbReference type="NCBI Taxonomy" id="833"/>
    <lineage>
        <taxon>Bacteria</taxon>
        <taxon>Pseudomonadati</taxon>
        <taxon>Fibrobacterota</taxon>
        <taxon>Fibrobacteria</taxon>
        <taxon>Fibrobacterales</taxon>
        <taxon>Fibrobacteraceae</taxon>
        <taxon>Fibrobacter</taxon>
    </lineage>
</organism>
<dbReference type="InterPro" id="IPR005846">
    <property type="entry name" value="A-D-PHexomutase_a/b/a-III"/>
</dbReference>
<dbReference type="Proteomes" id="UP000255423">
    <property type="component" value="Unassembled WGS sequence"/>
</dbReference>
<dbReference type="SUPFAM" id="SSF55957">
    <property type="entry name" value="Phosphoglucomutase, C-terminal domain"/>
    <property type="match status" value="1"/>
</dbReference>
<dbReference type="SUPFAM" id="SSF53738">
    <property type="entry name" value="Phosphoglucomutase, first 3 domains"/>
    <property type="match status" value="2"/>
</dbReference>
<dbReference type="AlphaFoldDB" id="A0A380S7S5"/>
<dbReference type="InterPro" id="IPR005844">
    <property type="entry name" value="A-D-PHexomutase_a/b/a-I"/>
</dbReference>
<dbReference type="Gene3D" id="3.30.310.50">
    <property type="entry name" value="Alpha-D-phosphohexomutase, C-terminal domain"/>
    <property type="match status" value="1"/>
</dbReference>